<dbReference type="CDD" id="cd04301">
    <property type="entry name" value="NAT_SF"/>
    <property type="match status" value="1"/>
</dbReference>
<keyword evidence="2" id="KW-0012">Acyltransferase</keyword>
<evidence type="ECO:0000256" key="1">
    <source>
        <dbReference type="ARBA" id="ARBA00022679"/>
    </source>
</evidence>
<dbReference type="GO" id="GO:0005840">
    <property type="term" value="C:ribosome"/>
    <property type="evidence" value="ECO:0007669"/>
    <property type="project" value="UniProtKB-KW"/>
</dbReference>
<name>A0A1I1JPY4_NATHA</name>
<evidence type="ECO:0000259" key="5">
    <source>
        <dbReference type="PROSITE" id="PS51186"/>
    </source>
</evidence>
<proteinExistence type="inferred from homology"/>
<evidence type="ECO:0000256" key="2">
    <source>
        <dbReference type="ARBA" id="ARBA00023315"/>
    </source>
</evidence>
<dbReference type="PROSITE" id="PS51186">
    <property type="entry name" value="GNAT"/>
    <property type="match status" value="1"/>
</dbReference>
<dbReference type="InterPro" id="IPR000182">
    <property type="entry name" value="GNAT_dom"/>
</dbReference>
<dbReference type="SUPFAM" id="SSF55729">
    <property type="entry name" value="Acyl-CoA N-acyltransferases (Nat)"/>
    <property type="match status" value="1"/>
</dbReference>
<keyword evidence="7" id="KW-1185">Reference proteome</keyword>
<dbReference type="Proteomes" id="UP000199161">
    <property type="component" value="Unassembled WGS sequence"/>
</dbReference>
<evidence type="ECO:0000313" key="7">
    <source>
        <dbReference type="Proteomes" id="UP000199161"/>
    </source>
</evidence>
<dbReference type="Pfam" id="PF13508">
    <property type="entry name" value="Acetyltransf_7"/>
    <property type="match status" value="1"/>
</dbReference>
<evidence type="ECO:0000256" key="4">
    <source>
        <dbReference type="SAM" id="MobiDB-lite"/>
    </source>
</evidence>
<keyword evidence="6" id="KW-0689">Ribosomal protein</keyword>
<reference evidence="7" key="1">
    <citation type="submission" date="2016-10" db="EMBL/GenBank/DDBJ databases">
        <authorList>
            <person name="Varghese N."/>
            <person name="Submissions S."/>
        </authorList>
    </citation>
    <scope>NUCLEOTIDE SEQUENCE [LARGE SCALE GENOMIC DNA]</scope>
    <source>
        <strain evidence="7">DSM 13078</strain>
    </source>
</reference>
<accession>A0A1I1JPY4</accession>
<dbReference type="InterPro" id="IPR016181">
    <property type="entry name" value="Acyl_CoA_acyltransferase"/>
</dbReference>
<dbReference type="GO" id="GO:0004596">
    <property type="term" value="F:protein-N-terminal amino-acid acetyltransferase activity"/>
    <property type="evidence" value="ECO:0007669"/>
    <property type="project" value="InterPro"/>
</dbReference>
<dbReference type="InterPro" id="IPR044542">
    <property type="entry name" value="NAA30-like"/>
</dbReference>
<dbReference type="PANTHER" id="PTHR45896">
    <property type="entry name" value="N-ALPHA-ACETYLTRANSFERASE 30"/>
    <property type="match status" value="1"/>
</dbReference>
<feature type="region of interest" description="Disordered" evidence="4">
    <location>
        <begin position="1"/>
        <end position="33"/>
    </location>
</feature>
<dbReference type="PANTHER" id="PTHR45896:SF1">
    <property type="entry name" value="N-ALPHA-ACETYLTRANSFERASE 30"/>
    <property type="match status" value="1"/>
</dbReference>
<keyword evidence="6" id="KW-0687">Ribonucleoprotein</keyword>
<feature type="compositionally biased region" description="Polar residues" evidence="4">
    <location>
        <begin position="1"/>
        <end position="10"/>
    </location>
</feature>
<protein>
    <submittedName>
        <fullName evidence="6">Ribosomal protein S18 acetylase RimI</fullName>
    </submittedName>
</protein>
<feature type="domain" description="N-acetyltransferase" evidence="5">
    <location>
        <begin position="76"/>
        <end position="216"/>
    </location>
</feature>
<sequence length="229" mass="25902">MPVAFAQSSGHGVGTVAASSEDRTDGMPTAVGGRCRQATMDGNRWKQTLRDRHPAQPVPEELYWRRCKGVVVSVNIDSRVVAPGSDDYVDEAWRLKEEISRQEGVLKQRHDFFTDAYRRSKVHCYVRDEELIGFAAVRRDGYILFLAVAPECRGEGIGKRLVARVAEDHDSITCHARTSNENALQFYEHLGFEINRRIDDYYEDGGDAYYLKLGSDVGIADKISELMRR</sequence>
<dbReference type="AlphaFoldDB" id="A0A1I1JPY4"/>
<dbReference type="EMBL" id="FOKW01000009">
    <property type="protein sequence ID" value="SFC50012.1"/>
    <property type="molecule type" value="Genomic_DNA"/>
</dbReference>
<keyword evidence="1" id="KW-0808">Transferase</keyword>
<organism evidence="6 7">
    <name type="scientific">Natronobacterium haloterrestre</name>
    <name type="common">Halobiforma haloterrestris</name>
    <dbReference type="NCBI Taxonomy" id="148448"/>
    <lineage>
        <taxon>Archaea</taxon>
        <taxon>Methanobacteriati</taxon>
        <taxon>Methanobacteriota</taxon>
        <taxon>Stenosarchaea group</taxon>
        <taxon>Halobacteria</taxon>
        <taxon>Halobacteriales</taxon>
        <taxon>Natrialbaceae</taxon>
        <taxon>Natronobacterium</taxon>
    </lineage>
</organism>
<dbReference type="Gene3D" id="3.40.630.30">
    <property type="match status" value="1"/>
</dbReference>
<evidence type="ECO:0000256" key="3">
    <source>
        <dbReference type="ARBA" id="ARBA00024025"/>
    </source>
</evidence>
<dbReference type="GO" id="GO:0031417">
    <property type="term" value="C:NatC complex"/>
    <property type="evidence" value="ECO:0007669"/>
    <property type="project" value="TreeGrafter"/>
</dbReference>
<gene>
    <name evidence="6" type="ORF">SAMN05444422_109103</name>
</gene>
<comment type="similarity">
    <text evidence="3">Belongs to the acetyltransferase family. MAK3 subfamily.</text>
</comment>
<evidence type="ECO:0000313" key="6">
    <source>
        <dbReference type="EMBL" id="SFC50012.1"/>
    </source>
</evidence>